<dbReference type="Proteomes" id="UP000019276">
    <property type="component" value="Unassembled WGS sequence"/>
</dbReference>
<dbReference type="Gene3D" id="1.25.40.10">
    <property type="entry name" value="Tetratricopeptide repeat domain"/>
    <property type="match status" value="3"/>
</dbReference>
<dbReference type="STRING" id="1328313.DS2_11103"/>
<evidence type="ECO:0000313" key="5">
    <source>
        <dbReference type="Proteomes" id="UP000019276"/>
    </source>
</evidence>
<proteinExistence type="predicted"/>
<feature type="repeat" description="TPR" evidence="3">
    <location>
        <begin position="89"/>
        <end position="122"/>
    </location>
</feature>
<sequence length="424" mass="48366">MKLSRLILTAVLVGTSVTGTMLPSQVAAKTLEEKKKERPVEVMSERVGKKVAEAIDLLTANEEEGREADPKGAIKLLEEIEPKKEFDKAYLAQLIGKLYAQEGEYKKAIDKIKYAAELDVLSWDDQAGVLKVLAVLSLQEEQYQDAIDYYGKWFQFTEEHDPSIYTHLALSYYQLKNYKKTVEQADLAIKYAKEPKADPYQLKMSAFVDTKNYKEAIKVCVAAIKHFPEDKKWWVPLAQFYLMEEDYARALSTFELSDKQGFLTKPAHYTTLAQLYSMYGIPYKAATTMQKHMNSGLIEKDAKNLSVAANYFHQASEYKKAADTYLAAAKISKDPEHYRKVGDLLAIAEEYKSAVNAYEKAIELGSQKEANIKVALIEAHFYLGNYKKAYSYARESLKNKQYKRMAQGWIGYIRDTAQRKNVDI</sequence>
<accession>W7QWN3</accession>
<reference evidence="4 5" key="1">
    <citation type="journal article" date="2014" name="Genome Announc.">
        <title>Draft Genome Sequence of the Agar-Degrading Bacterium Catenovulum sp. Strain DS-2, Isolated from Intestines of Haliotis diversicolor.</title>
        <authorList>
            <person name="Shan D."/>
            <person name="Li X."/>
            <person name="Gu Z."/>
            <person name="Wei G."/>
            <person name="Gao Z."/>
            <person name="Shao Z."/>
        </authorList>
    </citation>
    <scope>NUCLEOTIDE SEQUENCE [LARGE SCALE GENOMIC DNA]</scope>
    <source>
        <strain evidence="4 5">DS-2</strain>
    </source>
</reference>
<keyword evidence="5" id="KW-1185">Reference proteome</keyword>
<dbReference type="EMBL" id="ARZY01000020">
    <property type="protein sequence ID" value="EWH09675.1"/>
    <property type="molecule type" value="Genomic_DNA"/>
</dbReference>
<dbReference type="OrthoDB" id="5592888at2"/>
<dbReference type="Pfam" id="PF13432">
    <property type="entry name" value="TPR_16"/>
    <property type="match status" value="1"/>
</dbReference>
<dbReference type="eggNOG" id="COG0457">
    <property type="taxonomic scope" value="Bacteria"/>
</dbReference>
<dbReference type="AlphaFoldDB" id="W7QWN3"/>
<evidence type="ECO:0000256" key="3">
    <source>
        <dbReference type="PROSITE-ProRule" id="PRU00339"/>
    </source>
</evidence>
<dbReference type="InterPro" id="IPR019734">
    <property type="entry name" value="TPR_rpt"/>
</dbReference>
<protein>
    <submittedName>
        <fullName evidence="4">Uncharacterized protein</fullName>
    </submittedName>
</protein>
<feature type="repeat" description="TPR" evidence="3">
    <location>
        <begin position="335"/>
        <end position="368"/>
    </location>
</feature>
<dbReference type="PANTHER" id="PTHR44186:SF1">
    <property type="entry name" value="BARDET-BIEDL SYNDROME 4 PROTEIN"/>
    <property type="match status" value="1"/>
</dbReference>
<evidence type="ECO:0000313" key="4">
    <source>
        <dbReference type="EMBL" id="EWH09675.1"/>
    </source>
</evidence>
<dbReference type="InterPro" id="IPR011990">
    <property type="entry name" value="TPR-like_helical_dom_sf"/>
</dbReference>
<dbReference type="SMART" id="SM00028">
    <property type="entry name" value="TPR"/>
    <property type="match status" value="6"/>
</dbReference>
<evidence type="ECO:0000256" key="2">
    <source>
        <dbReference type="ARBA" id="ARBA00022803"/>
    </source>
</evidence>
<comment type="caution">
    <text evidence="4">The sequence shown here is derived from an EMBL/GenBank/DDBJ whole genome shotgun (WGS) entry which is preliminary data.</text>
</comment>
<name>W7QWN3_9ALTE</name>
<dbReference type="PANTHER" id="PTHR44186">
    <property type="match status" value="1"/>
</dbReference>
<gene>
    <name evidence="4" type="ORF">DS2_11103</name>
</gene>
<keyword evidence="2 3" id="KW-0802">TPR repeat</keyword>
<dbReference type="RefSeq" id="WP_035014856.1">
    <property type="nucleotide sequence ID" value="NZ_ARZY01000020.1"/>
</dbReference>
<dbReference type="SUPFAM" id="SSF48452">
    <property type="entry name" value="TPR-like"/>
    <property type="match status" value="2"/>
</dbReference>
<evidence type="ECO:0000256" key="1">
    <source>
        <dbReference type="ARBA" id="ARBA00022737"/>
    </source>
</evidence>
<dbReference type="PROSITE" id="PS50005">
    <property type="entry name" value="TPR"/>
    <property type="match status" value="2"/>
</dbReference>
<organism evidence="4 5">
    <name type="scientific">Catenovulum agarivorans DS-2</name>
    <dbReference type="NCBI Taxonomy" id="1328313"/>
    <lineage>
        <taxon>Bacteria</taxon>
        <taxon>Pseudomonadati</taxon>
        <taxon>Pseudomonadota</taxon>
        <taxon>Gammaproteobacteria</taxon>
        <taxon>Alteromonadales</taxon>
        <taxon>Alteromonadaceae</taxon>
        <taxon>Catenovulum</taxon>
    </lineage>
</organism>
<keyword evidence="1" id="KW-0677">Repeat</keyword>